<accession>A0A0D8XHK1</accession>
<dbReference type="InterPro" id="IPR003186">
    <property type="entry name" value="PA28_C"/>
</dbReference>
<evidence type="ECO:0000259" key="5">
    <source>
        <dbReference type="Pfam" id="PF02251"/>
    </source>
</evidence>
<evidence type="ECO:0000256" key="2">
    <source>
        <dbReference type="ARBA" id="ARBA00022942"/>
    </source>
</evidence>
<evidence type="ECO:0000259" key="7">
    <source>
        <dbReference type="Pfam" id="PF04212"/>
    </source>
</evidence>
<dbReference type="InterPro" id="IPR009077">
    <property type="entry name" value="Proteasome_activ_PA28"/>
</dbReference>
<comment type="function">
    <text evidence="3">Implicated in immunoproteasome assembly and required for efficient antigen processing. The PA28 activator complex enhances the generation of class I binding peptides by altering the cleavage pattern of the proteasome.</text>
</comment>
<dbReference type="EMBL" id="KN716581">
    <property type="protein sequence ID" value="KJH43219.1"/>
    <property type="molecule type" value="Genomic_DNA"/>
</dbReference>
<evidence type="ECO:0000256" key="1">
    <source>
        <dbReference type="ARBA" id="ARBA00005883"/>
    </source>
</evidence>
<evidence type="ECO:0000256" key="4">
    <source>
        <dbReference type="SAM" id="Phobius"/>
    </source>
</evidence>
<dbReference type="OrthoDB" id="6591885at2759"/>
<dbReference type="InterPro" id="IPR007330">
    <property type="entry name" value="MIT_dom"/>
</dbReference>
<name>A0A0D8XHK1_DICVI</name>
<dbReference type="PANTHER" id="PTHR10660">
    <property type="entry name" value="PROTEASOME REGULATOR PA28"/>
    <property type="match status" value="1"/>
</dbReference>
<feature type="domain" description="MITD1 C-terminal phospholipase D-like" evidence="8">
    <location>
        <begin position="103"/>
        <end position="224"/>
    </location>
</feature>
<dbReference type="GO" id="GO:2000045">
    <property type="term" value="P:regulation of G1/S transition of mitotic cell cycle"/>
    <property type="evidence" value="ECO:0007669"/>
    <property type="project" value="TreeGrafter"/>
</dbReference>
<reference evidence="10" key="2">
    <citation type="journal article" date="2016" name="Sci. Rep.">
        <title>Dictyocaulus viviparus genome, variome and transcriptome elucidate lungworm biology and support future intervention.</title>
        <authorList>
            <person name="McNulty S.N."/>
            <person name="Strube C."/>
            <person name="Rosa B.A."/>
            <person name="Martin J.C."/>
            <person name="Tyagi R."/>
            <person name="Choi Y.J."/>
            <person name="Wang Q."/>
            <person name="Hallsworth Pepin K."/>
            <person name="Zhang X."/>
            <person name="Ozersky P."/>
            <person name="Wilson R.K."/>
            <person name="Sternberg P.W."/>
            <person name="Gasser R.B."/>
            <person name="Mitreva M."/>
        </authorList>
    </citation>
    <scope>NUCLEOTIDE SEQUENCE [LARGE SCALE GENOMIC DNA]</scope>
    <source>
        <strain evidence="10">HannoverDv2000</strain>
    </source>
</reference>
<dbReference type="InterPro" id="IPR003185">
    <property type="entry name" value="Proteasome_activ_PA28_N"/>
</dbReference>
<dbReference type="Pfam" id="PF02252">
    <property type="entry name" value="PA28_C"/>
    <property type="match status" value="1"/>
</dbReference>
<dbReference type="InterPro" id="IPR038113">
    <property type="entry name" value="MITD1_C_sf"/>
</dbReference>
<dbReference type="SUPFAM" id="SSF116846">
    <property type="entry name" value="MIT domain"/>
    <property type="match status" value="1"/>
</dbReference>
<feature type="domain" description="Proteasome activator PA28 C-terminal" evidence="6">
    <location>
        <begin position="329"/>
        <end position="442"/>
    </location>
</feature>
<evidence type="ECO:0000259" key="6">
    <source>
        <dbReference type="Pfam" id="PF02252"/>
    </source>
</evidence>
<sequence>MSNEEKYIEEAKNLLVKAVSYDKNEKPNDALRYYMLGIEKLDKAVKSPAFQDISRCMASDDCRKGPLYKQIAQYISRAELLKAATKIEVRFLEQRKIVDNSVGHGYDKIFGKCLDDKLTAVYVQDAYIIAHHQILNFIQFCELVVTNAPNIRYINLITGTEAKNNEHAFEELSGSFEKINVVLKVEFSAVIHDREIRFNNGWIVKIGRGLDYFKKPGKYVLDQSQAIMTKTETSKAFNDYKMELFKEAERIVMEEFPKKVIEYDSLLKTYRFSYARLPEMIPNPDLNIPVPNVNPVDEDAPVAKKLKLEDVHGDNHNGVPVYGFINGNVPCNSQLADLMDQIRPLLRDAVENVNKVKMWITLLIPRIEDGNNFGVSIQEETLGEVRNVESEAASFLDQMSRYFTSRAKLLTKVAKYPHVEDYRRAILDMDEKQFINVRWILTRYSKYRIANYLHGSPIVCLQILIVFEIFSFLYFITSLLYMKDVNDFVFKNIQYSSICLAKVEKTTLQDVRRLLLNGLSNELESQPLNHNVRSTLIGIGNFLLYSHGKYASELIPILITALGIIPQMKWIDDGLVNKSDRIPIQEQFAFCFNTVLSDLAAHLPEYRNVIVSAQIDALACAVTSIVEILKDHECAGQSKCN</sequence>
<keyword evidence="4" id="KW-0472">Membrane</keyword>
<dbReference type="GO" id="GO:0005737">
    <property type="term" value="C:cytoplasm"/>
    <property type="evidence" value="ECO:0007669"/>
    <property type="project" value="TreeGrafter"/>
</dbReference>
<gene>
    <name evidence="9" type="ORF">DICVIV_10779</name>
</gene>
<reference evidence="9 10" key="1">
    <citation type="submission" date="2013-11" db="EMBL/GenBank/DDBJ databases">
        <title>Draft genome of the bovine lungworm Dictyocaulus viviparus.</title>
        <authorList>
            <person name="Mitreva M."/>
        </authorList>
    </citation>
    <scope>NUCLEOTIDE SEQUENCE [LARGE SCALE GENOMIC DNA]</scope>
    <source>
        <strain evidence="9 10">HannoverDv2000</strain>
    </source>
</reference>
<keyword evidence="4" id="KW-0812">Transmembrane</keyword>
<dbReference type="GO" id="GO:0061133">
    <property type="term" value="F:endopeptidase activator activity"/>
    <property type="evidence" value="ECO:0007669"/>
    <property type="project" value="TreeGrafter"/>
</dbReference>
<feature type="domain" description="Proteasome activator PA28 N-terminal" evidence="5">
    <location>
        <begin position="232"/>
        <end position="292"/>
    </location>
</feature>
<dbReference type="Pfam" id="PF02251">
    <property type="entry name" value="PA28_N"/>
    <property type="match status" value="1"/>
</dbReference>
<dbReference type="STRING" id="29172.A0A0D8XHK1"/>
<keyword evidence="4" id="KW-1133">Transmembrane helix</keyword>
<dbReference type="Gene3D" id="3.30.870.30">
    <property type="entry name" value="MITD, C-terminal phospholipase D-like domain"/>
    <property type="match status" value="1"/>
</dbReference>
<dbReference type="GO" id="GO:0008537">
    <property type="term" value="C:proteasome activator complex"/>
    <property type="evidence" value="ECO:0007669"/>
    <property type="project" value="InterPro"/>
</dbReference>
<dbReference type="FunFam" id="1.20.120.180:FF:000002">
    <property type="entry name" value="Proteasome activator complex subunit 1"/>
    <property type="match status" value="1"/>
</dbReference>
<dbReference type="InterPro" id="IPR036181">
    <property type="entry name" value="MIT_dom_sf"/>
</dbReference>
<dbReference type="AlphaFoldDB" id="A0A0D8XHK1"/>
<comment type="similarity">
    <text evidence="1">Belongs to the PA28 family.</text>
</comment>
<dbReference type="Gene3D" id="1.20.58.80">
    <property type="entry name" value="Phosphotransferase system, lactose/cellobiose-type IIA subunit"/>
    <property type="match status" value="1"/>
</dbReference>
<dbReference type="GO" id="GO:0005654">
    <property type="term" value="C:nucleoplasm"/>
    <property type="evidence" value="ECO:0007669"/>
    <property type="project" value="TreeGrafter"/>
</dbReference>
<keyword evidence="2" id="KW-0647">Proteasome</keyword>
<dbReference type="SUPFAM" id="SSF47216">
    <property type="entry name" value="Proteasome activator"/>
    <property type="match status" value="1"/>
</dbReference>
<dbReference type="Gene3D" id="1.20.5.120">
    <property type="entry name" value="Proteasome activator pa28, N-terminal domain"/>
    <property type="match status" value="1"/>
</dbReference>
<dbReference type="Pfam" id="PF04212">
    <property type="entry name" value="MIT"/>
    <property type="match status" value="1"/>
</dbReference>
<feature type="transmembrane region" description="Helical" evidence="4">
    <location>
        <begin position="461"/>
        <end position="482"/>
    </location>
</feature>
<organism evidence="9 10">
    <name type="scientific">Dictyocaulus viviparus</name>
    <name type="common">Bovine lungworm</name>
    <dbReference type="NCBI Taxonomy" id="29172"/>
    <lineage>
        <taxon>Eukaryota</taxon>
        <taxon>Metazoa</taxon>
        <taxon>Ecdysozoa</taxon>
        <taxon>Nematoda</taxon>
        <taxon>Chromadorea</taxon>
        <taxon>Rhabditida</taxon>
        <taxon>Rhabditina</taxon>
        <taxon>Rhabditomorpha</taxon>
        <taxon>Strongyloidea</taxon>
        <taxon>Metastrongylidae</taxon>
        <taxon>Dictyocaulus</taxon>
    </lineage>
</organism>
<dbReference type="Proteomes" id="UP000053766">
    <property type="component" value="Unassembled WGS sequence"/>
</dbReference>
<dbReference type="InterPro" id="IPR036997">
    <property type="entry name" value="PA28_C_sf"/>
</dbReference>
<keyword evidence="10" id="KW-1185">Reference proteome</keyword>
<dbReference type="PANTHER" id="PTHR10660:SF2">
    <property type="entry name" value="LD45860P"/>
    <property type="match status" value="1"/>
</dbReference>
<dbReference type="InterPro" id="IPR036996">
    <property type="entry name" value="PA28_N_sf"/>
</dbReference>
<dbReference type="GO" id="GO:0061136">
    <property type="term" value="P:regulation of proteasomal protein catabolic process"/>
    <property type="evidence" value="ECO:0007669"/>
    <property type="project" value="TreeGrafter"/>
</dbReference>
<evidence type="ECO:0000313" key="9">
    <source>
        <dbReference type="EMBL" id="KJH43219.1"/>
    </source>
</evidence>
<evidence type="ECO:0000259" key="8">
    <source>
        <dbReference type="Pfam" id="PF16565"/>
    </source>
</evidence>
<dbReference type="InterPro" id="IPR032341">
    <property type="entry name" value="MITD1_C"/>
</dbReference>
<evidence type="ECO:0000256" key="3">
    <source>
        <dbReference type="ARBA" id="ARBA00037467"/>
    </source>
</evidence>
<dbReference type="Pfam" id="PF16565">
    <property type="entry name" value="MIT_C"/>
    <property type="match status" value="1"/>
</dbReference>
<protein>
    <submittedName>
        <fullName evidence="9">MIT domain protein</fullName>
    </submittedName>
</protein>
<evidence type="ECO:0000313" key="10">
    <source>
        <dbReference type="Proteomes" id="UP000053766"/>
    </source>
</evidence>
<dbReference type="Gene3D" id="1.20.120.180">
    <property type="entry name" value="Proteasome activator pa28, C-terminal domain"/>
    <property type="match status" value="1"/>
</dbReference>
<proteinExistence type="inferred from homology"/>
<feature type="domain" description="MIT" evidence="7">
    <location>
        <begin position="8"/>
        <end position="82"/>
    </location>
</feature>
<dbReference type="InterPro" id="IPR036252">
    <property type="entry name" value="Proteasome_activ_sf"/>
</dbReference>